<accession>A0AAN7Z2Z7</accession>
<name>A0AAN7Z2Z7_9PEZI</name>
<feature type="region of interest" description="Disordered" evidence="1">
    <location>
        <begin position="184"/>
        <end position="207"/>
    </location>
</feature>
<sequence>MPKMSSSQVYKETSYSSSFEWPTIPERDSSCRYQPNQSRTSFEQMSIKELFCDLGDSESETCSRFEEYINTKLNIQIDNSSKARAPWAQPEDFIPGKRKFTPQIKPRPNLGRFERHGLFGVDEVAFHQPPLKTRLPSPLASNPLMNHFEYTQSQLNLSFERLQQIPNLSLMSLDWDASSLESIRSPQEAVTEEKTPPEATKSLTRNPKMGLARILSGLKKLFLKKLKKSA</sequence>
<organism evidence="2 3">
    <name type="scientific">Xylaria bambusicola</name>
    <dbReference type="NCBI Taxonomy" id="326684"/>
    <lineage>
        <taxon>Eukaryota</taxon>
        <taxon>Fungi</taxon>
        <taxon>Dikarya</taxon>
        <taxon>Ascomycota</taxon>
        <taxon>Pezizomycotina</taxon>
        <taxon>Sordariomycetes</taxon>
        <taxon>Xylariomycetidae</taxon>
        <taxon>Xylariales</taxon>
        <taxon>Xylariaceae</taxon>
        <taxon>Xylaria</taxon>
    </lineage>
</organism>
<dbReference type="EMBL" id="JAWHQM010000002">
    <property type="protein sequence ID" value="KAK5625178.1"/>
    <property type="molecule type" value="Genomic_DNA"/>
</dbReference>
<dbReference type="Proteomes" id="UP001305414">
    <property type="component" value="Unassembled WGS sequence"/>
</dbReference>
<evidence type="ECO:0000313" key="2">
    <source>
        <dbReference type="EMBL" id="KAK5625178.1"/>
    </source>
</evidence>
<evidence type="ECO:0000256" key="1">
    <source>
        <dbReference type="SAM" id="MobiDB-lite"/>
    </source>
</evidence>
<keyword evidence="3" id="KW-1185">Reference proteome</keyword>
<evidence type="ECO:0000313" key="3">
    <source>
        <dbReference type="Proteomes" id="UP001305414"/>
    </source>
</evidence>
<dbReference type="AlphaFoldDB" id="A0AAN7Z2Z7"/>
<comment type="caution">
    <text evidence="2">The sequence shown here is derived from an EMBL/GenBank/DDBJ whole genome shotgun (WGS) entry which is preliminary data.</text>
</comment>
<gene>
    <name evidence="2" type="ORF">RRF57_000894</name>
</gene>
<feature type="region of interest" description="Disordered" evidence="1">
    <location>
        <begin position="1"/>
        <end position="38"/>
    </location>
</feature>
<reference evidence="2 3" key="1">
    <citation type="submission" date="2023-10" db="EMBL/GenBank/DDBJ databases">
        <title>Draft genome sequence of Xylaria bambusicola isolate GMP-LS, the root and basal stem rot pathogen of sugarcane in Indonesia.</title>
        <authorList>
            <person name="Selvaraj P."/>
            <person name="Muralishankar V."/>
            <person name="Muruganantham S."/>
            <person name="Sp S."/>
            <person name="Haryani S."/>
            <person name="Lau K.J.X."/>
            <person name="Naqvi N.I."/>
        </authorList>
    </citation>
    <scope>NUCLEOTIDE SEQUENCE [LARGE SCALE GENOMIC DNA]</scope>
    <source>
        <strain evidence="2">GMP-LS</strain>
    </source>
</reference>
<feature type="compositionally biased region" description="Polar residues" evidence="1">
    <location>
        <begin position="1"/>
        <end position="20"/>
    </location>
</feature>
<proteinExistence type="predicted"/>
<protein>
    <submittedName>
        <fullName evidence="2">Uncharacterized protein</fullName>
    </submittedName>
</protein>